<dbReference type="InterPro" id="IPR036640">
    <property type="entry name" value="ABC1_TM_sf"/>
</dbReference>
<dbReference type="PANTHER" id="PTHR24223">
    <property type="entry name" value="ATP-BINDING CASSETTE SUB-FAMILY C"/>
    <property type="match status" value="1"/>
</dbReference>
<dbReference type="Proteomes" id="UP000324800">
    <property type="component" value="Unassembled WGS sequence"/>
</dbReference>
<proteinExistence type="inferred from homology"/>
<dbReference type="EMBL" id="SNRW01020649">
    <property type="protein sequence ID" value="KAA6365258.1"/>
    <property type="molecule type" value="Genomic_DNA"/>
</dbReference>
<dbReference type="PANTHER" id="PTHR24223:SF456">
    <property type="entry name" value="MULTIDRUG RESISTANCE-ASSOCIATED PROTEIN LETHAL(2)03659"/>
    <property type="match status" value="1"/>
</dbReference>
<keyword evidence="8" id="KW-0472">Membrane</keyword>
<dbReference type="InterPro" id="IPR003439">
    <property type="entry name" value="ABC_transporter-like_ATP-bd"/>
</dbReference>
<comment type="similarity">
    <text evidence="2">Belongs to the ABC transporter superfamily. ABCC family. Conjugate transporter (TC 3.A.1.208) subfamily.</text>
</comment>
<dbReference type="PROSITE" id="PS50893">
    <property type="entry name" value="ABC_TRANSPORTER_2"/>
    <property type="match status" value="1"/>
</dbReference>
<keyword evidence="5" id="KW-0547">Nucleotide-binding</keyword>
<reference evidence="11 12" key="1">
    <citation type="submission" date="2019-03" db="EMBL/GenBank/DDBJ databases">
        <title>Single cell metagenomics reveals metabolic interactions within the superorganism composed of flagellate Streblomastix strix and complex community of Bacteroidetes bacteria on its surface.</title>
        <authorList>
            <person name="Treitli S.C."/>
            <person name="Kolisko M."/>
            <person name="Husnik F."/>
            <person name="Keeling P."/>
            <person name="Hampl V."/>
        </authorList>
    </citation>
    <scope>NUCLEOTIDE SEQUENCE [LARGE SCALE GENOMIC DNA]</scope>
    <source>
        <strain evidence="11">ST1C</strain>
    </source>
</reference>
<evidence type="ECO:0000256" key="6">
    <source>
        <dbReference type="ARBA" id="ARBA00022840"/>
    </source>
</evidence>
<gene>
    <name evidence="11" type="ORF">EZS28_039215</name>
</gene>
<keyword evidence="7" id="KW-1133">Transmembrane helix</keyword>
<dbReference type="SUPFAM" id="SSF90123">
    <property type="entry name" value="ABC transporter transmembrane region"/>
    <property type="match status" value="1"/>
</dbReference>
<evidence type="ECO:0000256" key="1">
    <source>
        <dbReference type="ARBA" id="ARBA00004141"/>
    </source>
</evidence>
<evidence type="ECO:0000259" key="10">
    <source>
        <dbReference type="PROSITE" id="PS50929"/>
    </source>
</evidence>
<comment type="caution">
    <text evidence="11">The sequence shown here is derived from an EMBL/GenBank/DDBJ whole genome shotgun (WGS) entry which is preliminary data.</text>
</comment>
<evidence type="ECO:0000256" key="3">
    <source>
        <dbReference type="ARBA" id="ARBA00022448"/>
    </source>
</evidence>
<organism evidence="11 12">
    <name type="scientific">Streblomastix strix</name>
    <dbReference type="NCBI Taxonomy" id="222440"/>
    <lineage>
        <taxon>Eukaryota</taxon>
        <taxon>Metamonada</taxon>
        <taxon>Preaxostyla</taxon>
        <taxon>Oxymonadida</taxon>
        <taxon>Streblomastigidae</taxon>
        <taxon>Streblomastix</taxon>
    </lineage>
</organism>
<dbReference type="GO" id="GO:0016887">
    <property type="term" value="F:ATP hydrolysis activity"/>
    <property type="evidence" value="ECO:0007669"/>
    <property type="project" value="InterPro"/>
</dbReference>
<dbReference type="InterPro" id="IPR027417">
    <property type="entry name" value="P-loop_NTPase"/>
</dbReference>
<feature type="domain" description="ABC transporter" evidence="9">
    <location>
        <begin position="143"/>
        <end position="339"/>
    </location>
</feature>
<dbReference type="SUPFAM" id="SSF52540">
    <property type="entry name" value="P-loop containing nucleoside triphosphate hydrolases"/>
    <property type="match status" value="1"/>
</dbReference>
<keyword evidence="6" id="KW-0067">ATP-binding</keyword>
<name>A0A5J4U4L1_9EUKA</name>
<dbReference type="Gene3D" id="1.20.1560.10">
    <property type="entry name" value="ABC transporter type 1, transmembrane domain"/>
    <property type="match status" value="1"/>
</dbReference>
<feature type="non-terminal residue" evidence="11">
    <location>
        <position position="1"/>
    </location>
</feature>
<evidence type="ECO:0000256" key="7">
    <source>
        <dbReference type="ARBA" id="ARBA00022989"/>
    </source>
</evidence>
<protein>
    <submittedName>
        <fullName evidence="11">Putative Multidrug resistance-associated protein 4</fullName>
    </submittedName>
</protein>
<evidence type="ECO:0000256" key="8">
    <source>
        <dbReference type="ARBA" id="ARBA00023136"/>
    </source>
</evidence>
<dbReference type="OrthoDB" id="6500128at2759"/>
<feature type="non-terminal residue" evidence="11">
    <location>
        <position position="362"/>
    </location>
</feature>
<keyword evidence="4" id="KW-0812">Transmembrane</keyword>
<evidence type="ECO:0000256" key="2">
    <source>
        <dbReference type="ARBA" id="ARBA00009726"/>
    </source>
</evidence>
<dbReference type="GO" id="GO:0140359">
    <property type="term" value="F:ABC-type transporter activity"/>
    <property type="evidence" value="ECO:0007669"/>
    <property type="project" value="InterPro"/>
</dbReference>
<dbReference type="AlphaFoldDB" id="A0A5J4U4L1"/>
<dbReference type="InterPro" id="IPR011527">
    <property type="entry name" value="ABC1_TM_dom"/>
</dbReference>
<evidence type="ECO:0000313" key="12">
    <source>
        <dbReference type="Proteomes" id="UP000324800"/>
    </source>
</evidence>
<dbReference type="Pfam" id="PF00664">
    <property type="entry name" value="ABC_membrane"/>
    <property type="match status" value="1"/>
</dbReference>
<dbReference type="GO" id="GO:0005524">
    <property type="term" value="F:ATP binding"/>
    <property type="evidence" value="ECO:0007669"/>
    <property type="project" value="UniProtKB-KW"/>
</dbReference>
<accession>A0A5J4U4L1</accession>
<dbReference type="InterPro" id="IPR050173">
    <property type="entry name" value="ABC_transporter_C-like"/>
</dbReference>
<sequence length="362" mass="41234">VVLILFPIQGFLAAQMQKVMRSYLQLNDERNKITNEVLQGIRVVKQSGLESVFIERVEELIAYVYAIAVTVMVSQARFRDFLILPELNVTEQIPSKNESTAVEVIDGTFIWNDPPEIPMSKQEKLNQKKKHKEGNKTYPLEKIKLKNKIIRLLPKKSSSTREGDLKRPKLADIYFKLQKGVLTMVIGSIGSGKPSIGNITFGCEYDEDKYNEVIRVCALEPDFQTLAAGDMTAIGEKGVNLSGRQKAKIQLARAVYSDRDIYILDLPLSAVDVHIGRILFEECIEGRLKDKTRLLITNQLQYIDRSDNIILLDYGRITAQGTSQQLKEQGIDFQKFIIKESKNYNSDNSKEDIEKHKNKHNK</sequence>
<evidence type="ECO:0000256" key="5">
    <source>
        <dbReference type="ARBA" id="ARBA00022741"/>
    </source>
</evidence>
<dbReference type="GO" id="GO:0016020">
    <property type="term" value="C:membrane"/>
    <property type="evidence" value="ECO:0007669"/>
    <property type="project" value="InterPro"/>
</dbReference>
<evidence type="ECO:0000259" key="9">
    <source>
        <dbReference type="PROSITE" id="PS50893"/>
    </source>
</evidence>
<keyword evidence="3" id="KW-0813">Transport</keyword>
<dbReference type="Gene3D" id="3.40.50.300">
    <property type="entry name" value="P-loop containing nucleotide triphosphate hydrolases"/>
    <property type="match status" value="1"/>
</dbReference>
<comment type="subcellular location">
    <subcellularLocation>
        <location evidence="1">Membrane</location>
        <topology evidence="1">Multi-pass membrane protein</topology>
    </subcellularLocation>
</comment>
<feature type="domain" description="ABC transmembrane type-1" evidence="10">
    <location>
        <begin position="1"/>
        <end position="78"/>
    </location>
</feature>
<evidence type="ECO:0000256" key="4">
    <source>
        <dbReference type="ARBA" id="ARBA00022692"/>
    </source>
</evidence>
<dbReference type="PROSITE" id="PS50929">
    <property type="entry name" value="ABC_TM1F"/>
    <property type="match status" value="1"/>
</dbReference>
<evidence type="ECO:0000313" key="11">
    <source>
        <dbReference type="EMBL" id="KAA6365258.1"/>
    </source>
</evidence>